<organism evidence="2 3">
    <name type="scientific">Xanthomonas citri pv. citri</name>
    <dbReference type="NCBI Taxonomy" id="611301"/>
    <lineage>
        <taxon>Bacteria</taxon>
        <taxon>Pseudomonadati</taxon>
        <taxon>Pseudomonadota</taxon>
        <taxon>Gammaproteobacteria</taxon>
        <taxon>Lysobacterales</taxon>
        <taxon>Lysobacteraceae</taxon>
        <taxon>Xanthomonas</taxon>
    </lineage>
</organism>
<evidence type="ECO:0000313" key="2">
    <source>
        <dbReference type="EMBL" id="CEG15226.1"/>
    </source>
</evidence>
<gene>
    <name evidence="2" type="ORF">XAC3562_1760025</name>
</gene>
<dbReference type="EMBL" id="CCXZ01000086">
    <property type="protein sequence ID" value="CEG15226.1"/>
    <property type="molecule type" value="Genomic_DNA"/>
</dbReference>
<evidence type="ECO:0000313" key="3">
    <source>
        <dbReference type="Proteomes" id="UP000052230"/>
    </source>
</evidence>
<feature type="compositionally biased region" description="Gly residues" evidence="1">
    <location>
        <begin position="32"/>
        <end position="42"/>
    </location>
</feature>
<comment type="caution">
    <text evidence="2">The sequence shown here is derived from an EMBL/GenBank/DDBJ whole genome shotgun (WGS) entry which is preliminary data.</text>
</comment>
<proteinExistence type="predicted"/>
<keyword evidence="3" id="KW-1185">Reference proteome</keyword>
<name>A0A0U5FA37_XANCI</name>
<dbReference type="AlphaFoldDB" id="A0A0U5FA37"/>
<dbReference type="Proteomes" id="UP000052230">
    <property type="component" value="Unassembled WGS sequence"/>
</dbReference>
<feature type="compositionally biased region" description="Polar residues" evidence="1">
    <location>
        <begin position="1"/>
        <end position="18"/>
    </location>
</feature>
<accession>A0A0U5FA37</accession>
<sequence length="73" mass="7739">MAAQLNGTNKDTSPQQLHRNIHRPVDNCGAGADAGGRGGEGDAQGCEKQGEKRRFPVLFEATGTGCPAIWLFQ</sequence>
<reference evidence="2 3" key="1">
    <citation type="submission" date="2014-09" db="EMBL/GenBank/DDBJ databases">
        <authorList>
            <person name="Regsiter A."/>
        </authorList>
    </citation>
    <scope>NUCLEOTIDE SEQUENCE [LARGE SCALE GENOMIC DNA]</scope>
</reference>
<feature type="region of interest" description="Disordered" evidence="1">
    <location>
        <begin position="1"/>
        <end position="52"/>
    </location>
</feature>
<protein>
    <submittedName>
        <fullName evidence="2">Uncharacterized protein</fullName>
    </submittedName>
</protein>
<evidence type="ECO:0000256" key="1">
    <source>
        <dbReference type="SAM" id="MobiDB-lite"/>
    </source>
</evidence>